<dbReference type="InterPro" id="IPR029063">
    <property type="entry name" value="SAM-dependent_MTases_sf"/>
</dbReference>
<keyword evidence="2" id="KW-0963">Cytoplasm</keyword>
<evidence type="ECO:0000259" key="8">
    <source>
        <dbReference type="Pfam" id="PF17785"/>
    </source>
</evidence>
<dbReference type="Gene3D" id="2.30.130.10">
    <property type="entry name" value="PUA domain"/>
    <property type="match status" value="1"/>
</dbReference>
<evidence type="ECO:0000256" key="2">
    <source>
        <dbReference type="ARBA" id="ARBA00022490"/>
    </source>
</evidence>
<dbReference type="GO" id="GO:0032259">
    <property type="term" value="P:methylation"/>
    <property type="evidence" value="ECO:0007669"/>
    <property type="project" value="UniProtKB-KW"/>
</dbReference>
<keyword evidence="5" id="KW-0949">S-adenosyl-L-methionine</keyword>
<dbReference type="Gene3D" id="3.40.50.150">
    <property type="entry name" value="Vaccinia Virus protein VP39"/>
    <property type="match status" value="1"/>
</dbReference>
<proteinExistence type="inferred from homology"/>
<dbReference type="GO" id="GO:0008168">
    <property type="term" value="F:methyltransferase activity"/>
    <property type="evidence" value="ECO:0007669"/>
    <property type="project" value="UniProtKB-KW"/>
</dbReference>
<organism evidence="9 10">
    <name type="scientific">Plesiocystis pacifica SIR-1</name>
    <dbReference type="NCBI Taxonomy" id="391625"/>
    <lineage>
        <taxon>Bacteria</taxon>
        <taxon>Pseudomonadati</taxon>
        <taxon>Myxococcota</taxon>
        <taxon>Polyangia</taxon>
        <taxon>Nannocystales</taxon>
        <taxon>Nannocystaceae</taxon>
        <taxon>Plesiocystis</taxon>
    </lineage>
</organism>
<dbReference type="eggNOG" id="COG1092">
    <property type="taxonomic scope" value="Bacteria"/>
</dbReference>
<protein>
    <submittedName>
        <fullName evidence="9">Methyltransferase small</fullName>
    </submittedName>
</protein>
<dbReference type="STRING" id="391625.PPSIR1_31718"/>
<dbReference type="SUPFAM" id="SSF88697">
    <property type="entry name" value="PUA domain-like"/>
    <property type="match status" value="1"/>
</dbReference>
<evidence type="ECO:0000256" key="6">
    <source>
        <dbReference type="ARBA" id="ARBA00038091"/>
    </source>
</evidence>
<accession>A6G2R1</accession>
<evidence type="ECO:0000259" key="7">
    <source>
        <dbReference type="Pfam" id="PF05175"/>
    </source>
</evidence>
<dbReference type="CDD" id="cd02440">
    <property type="entry name" value="AdoMet_MTases"/>
    <property type="match status" value="1"/>
</dbReference>
<dbReference type="InterPro" id="IPR007848">
    <property type="entry name" value="Small_mtfrase_dom"/>
</dbReference>
<dbReference type="InterPro" id="IPR015947">
    <property type="entry name" value="PUA-like_sf"/>
</dbReference>
<dbReference type="GO" id="GO:0003723">
    <property type="term" value="F:RNA binding"/>
    <property type="evidence" value="ECO:0007669"/>
    <property type="project" value="InterPro"/>
</dbReference>
<keyword evidence="10" id="KW-1185">Reference proteome</keyword>
<dbReference type="Gene3D" id="3.30.750.80">
    <property type="entry name" value="RNA methyltransferase domain (HRMD) like"/>
    <property type="match status" value="1"/>
</dbReference>
<reference evidence="9 10" key="1">
    <citation type="submission" date="2007-06" db="EMBL/GenBank/DDBJ databases">
        <authorList>
            <person name="Shimkets L."/>
            <person name="Ferriera S."/>
            <person name="Johnson J."/>
            <person name="Kravitz S."/>
            <person name="Beeson K."/>
            <person name="Sutton G."/>
            <person name="Rogers Y.-H."/>
            <person name="Friedman R."/>
            <person name="Frazier M."/>
            <person name="Venter J.C."/>
        </authorList>
    </citation>
    <scope>NUCLEOTIDE SEQUENCE [LARGE SCALE GENOMIC DNA]</scope>
    <source>
        <strain evidence="9 10">SIR-1</strain>
    </source>
</reference>
<feature type="domain" description="RlmI-like PUA" evidence="8">
    <location>
        <begin position="19"/>
        <end position="68"/>
    </location>
</feature>
<dbReference type="RefSeq" id="WP_006971010.1">
    <property type="nucleotide sequence ID" value="NZ_ABCS01000016.1"/>
</dbReference>
<dbReference type="InterPro" id="IPR041532">
    <property type="entry name" value="RlmI-like_PUA"/>
</dbReference>
<dbReference type="EMBL" id="ABCS01000016">
    <property type="protein sequence ID" value="EDM79761.1"/>
    <property type="molecule type" value="Genomic_DNA"/>
</dbReference>
<dbReference type="AlphaFoldDB" id="A6G2R1"/>
<dbReference type="Pfam" id="PF17785">
    <property type="entry name" value="PUA_3"/>
    <property type="match status" value="1"/>
</dbReference>
<sequence length="412" mass="43692">MAVRLELRKDAGKLDPRSGPWIRRKQVGRVLGPPDPSAVAALVDRRGKVLGHGLYSPESAIVLRMIQWGERAPEPRWLEARVEAALLARRRLGLGVDGQTTGYREVNSEGDGLPGLVVDRFGAWRVLQVTTAPMAARIDSILAALGGAAQGLDGCIVLGPRSAAEREGFPAFERVLDASGGPGDAPEALRWLEHGQVVTAPAPPAQKTGAYHDQRDNRRAFASLVAGLPAPHLGTEPGAILDLGCHVGGFAIAAARASTRRVVAVDQSAAVLDYVVRNAAANGLEPGRVSSVRADMFGSLDAPELAGPFSAIVFDPPKIASSRRDLGRATGAMARTSATLLRRLEPGGVLALCSCSHHLGVAELDRAMLEAGERSGRPCSRVAVWGPGPDHPVWPCHVEGEYLRVAVYQRRE</sequence>
<feature type="domain" description="Methyltransferase small" evidence="7">
    <location>
        <begin position="235"/>
        <end position="356"/>
    </location>
</feature>
<dbReference type="OrthoDB" id="9805492at2"/>
<comment type="caution">
    <text evidence="9">The sequence shown here is derived from an EMBL/GenBank/DDBJ whole genome shotgun (WGS) entry which is preliminary data.</text>
</comment>
<dbReference type="Proteomes" id="UP000005801">
    <property type="component" value="Unassembled WGS sequence"/>
</dbReference>
<evidence type="ECO:0000313" key="10">
    <source>
        <dbReference type="Proteomes" id="UP000005801"/>
    </source>
</evidence>
<name>A6G2R1_9BACT</name>
<evidence type="ECO:0000256" key="3">
    <source>
        <dbReference type="ARBA" id="ARBA00022603"/>
    </source>
</evidence>
<evidence type="ECO:0000256" key="4">
    <source>
        <dbReference type="ARBA" id="ARBA00022679"/>
    </source>
</evidence>
<dbReference type="SUPFAM" id="SSF53335">
    <property type="entry name" value="S-adenosyl-L-methionine-dependent methyltransferases"/>
    <property type="match status" value="1"/>
</dbReference>
<dbReference type="Pfam" id="PF05175">
    <property type="entry name" value="MTS"/>
    <property type="match status" value="1"/>
</dbReference>
<evidence type="ECO:0000256" key="5">
    <source>
        <dbReference type="ARBA" id="ARBA00022691"/>
    </source>
</evidence>
<evidence type="ECO:0000313" key="9">
    <source>
        <dbReference type="EMBL" id="EDM79761.1"/>
    </source>
</evidence>
<evidence type="ECO:0000256" key="1">
    <source>
        <dbReference type="ARBA" id="ARBA00004496"/>
    </source>
</evidence>
<dbReference type="CDD" id="cd11572">
    <property type="entry name" value="RlmI_M_like"/>
    <property type="match status" value="1"/>
</dbReference>
<dbReference type="InterPro" id="IPR036974">
    <property type="entry name" value="PUA_sf"/>
</dbReference>
<keyword evidence="3 9" id="KW-0489">Methyltransferase</keyword>
<keyword evidence="4 9" id="KW-0808">Transferase</keyword>
<dbReference type="PANTHER" id="PTHR42873">
    <property type="entry name" value="RIBOSOMAL RNA LARGE SUBUNIT METHYLTRANSFERASE"/>
    <property type="match status" value="1"/>
</dbReference>
<comment type="similarity">
    <text evidence="6">Belongs to the methyltransferase superfamily. RlmI family.</text>
</comment>
<comment type="subcellular location">
    <subcellularLocation>
        <location evidence="1">Cytoplasm</location>
    </subcellularLocation>
</comment>
<dbReference type="PANTHER" id="PTHR42873:SF1">
    <property type="entry name" value="S-ADENOSYLMETHIONINE-DEPENDENT METHYLTRANSFERASE DOMAIN-CONTAINING PROTEIN"/>
    <property type="match status" value="1"/>
</dbReference>
<gene>
    <name evidence="9" type="ORF">PPSIR1_31718</name>
</gene>